<dbReference type="AlphaFoldDB" id="A0A915JFX6"/>
<accession>A0A915JFX6</accession>
<organism evidence="1 2">
    <name type="scientific">Romanomermis culicivorax</name>
    <name type="common">Nematode worm</name>
    <dbReference type="NCBI Taxonomy" id="13658"/>
    <lineage>
        <taxon>Eukaryota</taxon>
        <taxon>Metazoa</taxon>
        <taxon>Ecdysozoa</taxon>
        <taxon>Nematoda</taxon>
        <taxon>Enoplea</taxon>
        <taxon>Dorylaimia</taxon>
        <taxon>Mermithida</taxon>
        <taxon>Mermithoidea</taxon>
        <taxon>Mermithidae</taxon>
        <taxon>Romanomermis</taxon>
    </lineage>
</organism>
<reference evidence="2" key="1">
    <citation type="submission" date="2022-11" db="UniProtKB">
        <authorList>
            <consortium name="WormBaseParasite"/>
        </authorList>
    </citation>
    <scope>IDENTIFICATION</scope>
</reference>
<dbReference type="WBParaSite" id="nRc.2.0.1.t25406-RA">
    <property type="protein sequence ID" value="nRc.2.0.1.t25406-RA"/>
    <property type="gene ID" value="nRc.2.0.1.g25406"/>
</dbReference>
<name>A0A915JFX6_ROMCU</name>
<protein>
    <submittedName>
        <fullName evidence="2">Uncharacterized protein</fullName>
    </submittedName>
</protein>
<proteinExistence type="predicted"/>
<sequence>MPFSILSFQMNKALEENLHQRIEETINVTNDQQIKIIIERLVKDSKENSQTFHYYCLLFTDPSMAKLVVLTLEKIKCNMIYQKIG</sequence>
<evidence type="ECO:0000313" key="2">
    <source>
        <dbReference type="WBParaSite" id="nRc.2.0.1.t25406-RA"/>
    </source>
</evidence>
<keyword evidence="1" id="KW-1185">Reference proteome</keyword>
<evidence type="ECO:0000313" key="1">
    <source>
        <dbReference type="Proteomes" id="UP000887565"/>
    </source>
</evidence>
<dbReference type="Proteomes" id="UP000887565">
    <property type="component" value="Unplaced"/>
</dbReference>